<protein>
    <submittedName>
        <fullName evidence="3">Membrane protein</fullName>
    </submittedName>
</protein>
<evidence type="ECO:0000313" key="3">
    <source>
        <dbReference type="EMBL" id="GGF84735.1"/>
    </source>
</evidence>
<dbReference type="InterPro" id="IPR025828">
    <property type="entry name" value="Put_sensor_dom"/>
</dbReference>
<dbReference type="EMBL" id="BMFO01000001">
    <property type="protein sequence ID" value="GGF84735.1"/>
    <property type="molecule type" value="Genomic_DNA"/>
</dbReference>
<feature type="transmembrane region" description="Helical" evidence="1">
    <location>
        <begin position="263"/>
        <end position="288"/>
    </location>
</feature>
<feature type="transmembrane region" description="Helical" evidence="1">
    <location>
        <begin position="213"/>
        <end position="243"/>
    </location>
</feature>
<evidence type="ECO:0000313" key="4">
    <source>
        <dbReference type="Proteomes" id="UP000632858"/>
    </source>
</evidence>
<name>A0A917FI29_9GAMM</name>
<keyword evidence="1" id="KW-1133">Transmembrane helix</keyword>
<dbReference type="Pfam" id="PF13796">
    <property type="entry name" value="Sensor"/>
    <property type="match status" value="1"/>
</dbReference>
<sequence length="309" mass="33321">MSAVTPKSIAEYLDLLRAALKGADASLVQDALYDAEEYLRSELAANPGTSEAELLAQVAGSYGAPEEVAEIYRDTEVTVQKALRTPVPRASGSSVKAPAEAAHVKGFFAVALDPYTYGALFYMLLSLATGIFYFTWATAGLSMSAGMLVLIVGIPFFILFMASVYAISLLEGRLVETLLGVRMPRRPVYRAASTGWLERIKGLLTDVRTWLSLLYLVLMLPLGVAYFTLAVTLLTVSVAVAAAPVLLWLQELGYLHIQGDLTVAGGLAMSPLLFVAGVLGFFASLHLIRFIGRWHGRFAKHLLVESGAE</sequence>
<reference evidence="3" key="1">
    <citation type="journal article" date="2014" name="Int. J. Syst. Evol. Microbiol.">
        <title>Complete genome sequence of Corynebacterium casei LMG S-19264T (=DSM 44701T), isolated from a smear-ripened cheese.</title>
        <authorList>
            <consortium name="US DOE Joint Genome Institute (JGI-PGF)"/>
            <person name="Walter F."/>
            <person name="Albersmeier A."/>
            <person name="Kalinowski J."/>
            <person name="Ruckert C."/>
        </authorList>
    </citation>
    <scope>NUCLEOTIDE SEQUENCE</scope>
    <source>
        <strain evidence="3">CGMCC 1.12726</strain>
    </source>
</reference>
<feature type="domain" description="Putative sensor" evidence="2">
    <location>
        <begin position="122"/>
        <end position="303"/>
    </location>
</feature>
<dbReference type="RefSeq" id="WP_188447101.1">
    <property type="nucleotide sequence ID" value="NZ_BMFO01000001.1"/>
</dbReference>
<feature type="transmembrane region" description="Helical" evidence="1">
    <location>
        <begin position="148"/>
        <end position="170"/>
    </location>
</feature>
<dbReference type="AlphaFoldDB" id="A0A917FI29"/>
<keyword evidence="1" id="KW-0812">Transmembrane</keyword>
<comment type="caution">
    <text evidence="3">The sequence shown here is derived from an EMBL/GenBank/DDBJ whole genome shotgun (WGS) entry which is preliminary data.</text>
</comment>
<feature type="transmembrane region" description="Helical" evidence="1">
    <location>
        <begin position="115"/>
        <end position="136"/>
    </location>
</feature>
<evidence type="ECO:0000256" key="1">
    <source>
        <dbReference type="SAM" id="Phobius"/>
    </source>
</evidence>
<gene>
    <name evidence="3" type="ORF">GCM10010960_03460</name>
</gene>
<dbReference type="Proteomes" id="UP000632858">
    <property type="component" value="Unassembled WGS sequence"/>
</dbReference>
<proteinExistence type="predicted"/>
<organism evidence="3 4">
    <name type="scientific">Arenimonas maotaiensis</name>
    <dbReference type="NCBI Taxonomy" id="1446479"/>
    <lineage>
        <taxon>Bacteria</taxon>
        <taxon>Pseudomonadati</taxon>
        <taxon>Pseudomonadota</taxon>
        <taxon>Gammaproteobacteria</taxon>
        <taxon>Lysobacterales</taxon>
        <taxon>Lysobacteraceae</taxon>
        <taxon>Arenimonas</taxon>
    </lineage>
</organism>
<accession>A0A917FI29</accession>
<reference evidence="3" key="2">
    <citation type="submission" date="2020-09" db="EMBL/GenBank/DDBJ databases">
        <authorList>
            <person name="Sun Q."/>
            <person name="Zhou Y."/>
        </authorList>
    </citation>
    <scope>NUCLEOTIDE SEQUENCE</scope>
    <source>
        <strain evidence="3">CGMCC 1.12726</strain>
    </source>
</reference>
<evidence type="ECO:0000259" key="2">
    <source>
        <dbReference type="Pfam" id="PF13796"/>
    </source>
</evidence>
<keyword evidence="4" id="KW-1185">Reference proteome</keyword>
<keyword evidence="1" id="KW-0472">Membrane</keyword>